<evidence type="ECO:0000313" key="1">
    <source>
        <dbReference type="EMBL" id="HGK29104.1"/>
    </source>
</evidence>
<sequence>MIMEGLAEVLAQLAGSAQKLAKRLAAYERLCADRSAGPHARERALGEMAELIAAFPAEDMRRRLADWHAAESRNVQDLKEQARFEFGRQLMQALAGSGMAVRGQLPGLRVGLFTLKVDFDSGTATVFWGPEIERLRGGLKLDPAGLAVVLRNWNESLQKKAAAPEDFARRLHAAYRRACAAANVAEGGRVFLVNILAELVMMLQPESFRVNPAKEKFVEYPRVRFSYDLFRLRQAGVAAAGGAKLRLHVANFDATTEKARAFWVPDNEEGEGTHYSYLSFGSDD</sequence>
<dbReference type="EMBL" id="DSUT01000193">
    <property type="protein sequence ID" value="HGK29104.1"/>
    <property type="molecule type" value="Genomic_DNA"/>
</dbReference>
<reference evidence="1" key="1">
    <citation type="journal article" date="2020" name="mSystems">
        <title>Genome- and Community-Level Interaction Insights into Carbon Utilization and Element Cycling Functions of Hydrothermarchaeota in Hydrothermal Sediment.</title>
        <authorList>
            <person name="Zhou Z."/>
            <person name="Liu Y."/>
            <person name="Xu W."/>
            <person name="Pan J."/>
            <person name="Luo Z.H."/>
            <person name="Li M."/>
        </authorList>
    </citation>
    <scope>NUCLEOTIDE SEQUENCE [LARGE SCALE GENOMIC DNA]</scope>
    <source>
        <strain evidence="1">SpSt-488</strain>
    </source>
</reference>
<accession>A0A7C4CF42</accession>
<dbReference type="AlphaFoldDB" id="A0A7C4CF42"/>
<name>A0A7C4CF42_UNCW3</name>
<proteinExistence type="predicted"/>
<comment type="caution">
    <text evidence="1">The sequence shown here is derived from an EMBL/GenBank/DDBJ whole genome shotgun (WGS) entry which is preliminary data.</text>
</comment>
<protein>
    <submittedName>
        <fullName evidence="1">Uncharacterized protein</fullName>
    </submittedName>
</protein>
<gene>
    <name evidence="1" type="ORF">ENS41_09205</name>
</gene>
<organism evidence="1">
    <name type="scientific">candidate division WOR-3 bacterium</name>
    <dbReference type="NCBI Taxonomy" id="2052148"/>
    <lineage>
        <taxon>Bacteria</taxon>
        <taxon>Bacteria division WOR-3</taxon>
    </lineage>
</organism>